<feature type="signal peptide" evidence="1">
    <location>
        <begin position="1"/>
        <end position="22"/>
    </location>
</feature>
<dbReference type="RefSeq" id="WP_008843058.1">
    <property type="nucleotide sequence ID" value="NZ_BAEN01000015.1"/>
</dbReference>
<evidence type="ECO:0000313" key="2">
    <source>
        <dbReference type="EMBL" id="GAC13238.1"/>
    </source>
</evidence>
<gene>
    <name evidence="2" type="ORF">GLIP_0592</name>
</gene>
<organism evidence="2 3">
    <name type="scientific">Aliiglaciecola lipolytica E3</name>
    <dbReference type="NCBI Taxonomy" id="1127673"/>
    <lineage>
        <taxon>Bacteria</taxon>
        <taxon>Pseudomonadati</taxon>
        <taxon>Pseudomonadota</taxon>
        <taxon>Gammaproteobacteria</taxon>
        <taxon>Alteromonadales</taxon>
        <taxon>Alteromonadaceae</taxon>
        <taxon>Aliiglaciecola</taxon>
    </lineage>
</organism>
<name>K6Y989_9ALTE</name>
<comment type="caution">
    <text evidence="2">The sequence shown here is derived from an EMBL/GenBank/DDBJ whole genome shotgun (WGS) entry which is preliminary data.</text>
</comment>
<dbReference type="eggNOG" id="ENOG50319DZ">
    <property type="taxonomic scope" value="Bacteria"/>
</dbReference>
<dbReference type="Proteomes" id="UP000006334">
    <property type="component" value="Unassembled WGS sequence"/>
</dbReference>
<evidence type="ECO:0000256" key="1">
    <source>
        <dbReference type="SAM" id="SignalP"/>
    </source>
</evidence>
<proteinExistence type="predicted"/>
<dbReference type="OrthoDB" id="6298521at2"/>
<keyword evidence="3" id="KW-1185">Reference proteome</keyword>
<dbReference type="AlphaFoldDB" id="K6Y989"/>
<feature type="chain" id="PRO_5003900969" evidence="1">
    <location>
        <begin position="23"/>
        <end position="198"/>
    </location>
</feature>
<dbReference type="EMBL" id="BAEN01000015">
    <property type="protein sequence ID" value="GAC13238.1"/>
    <property type="molecule type" value="Genomic_DNA"/>
</dbReference>
<accession>K6Y989</accession>
<keyword evidence="1" id="KW-0732">Signal</keyword>
<evidence type="ECO:0000313" key="3">
    <source>
        <dbReference type="Proteomes" id="UP000006334"/>
    </source>
</evidence>
<reference evidence="2 3" key="1">
    <citation type="journal article" date="2017" name="Antonie Van Leeuwenhoek">
        <title>Rhizobium rhizosphaerae sp. nov., a novel species isolated from rice rhizosphere.</title>
        <authorList>
            <person name="Zhao J.J."/>
            <person name="Zhang J."/>
            <person name="Zhang R.J."/>
            <person name="Zhang C.W."/>
            <person name="Yin H.Q."/>
            <person name="Zhang X.X."/>
        </authorList>
    </citation>
    <scope>NUCLEOTIDE SEQUENCE [LARGE SCALE GENOMIC DNA]</scope>
    <source>
        <strain evidence="2 3">E3</strain>
    </source>
</reference>
<protein>
    <submittedName>
        <fullName evidence="2">Chromate transporter</fullName>
    </submittedName>
</protein>
<sequence>MKKVLQMLSVLGLVLVAAEADAMTDQEKQEVTYASEAAPNHITDSATFVIFRDGKFQTIKKGSNDFTCLVVRNPNGRFEPACLNKPAMETVLPTLEYHTARLYDGASTKQVMGEIAKKFEKDELPTAKVGALVYMMSKNNQAYLEDTDELISFPPHQMYFMPKLSADVFSLAESTFSPGSPWLFQEYPHMSCLIVFTK</sequence>